<comment type="caution">
    <text evidence="2">The sequence shown here is derived from an EMBL/GenBank/DDBJ whole genome shotgun (WGS) entry which is preliminary data.</text>
</comment>
<evidence type="ECO:0000259" key="1">
    <source>
        <dbReference type="PROSITE" id="PS51186"/>
    </source>
</evidence>
<accession>A0ABV2JC02</accession>
<feature type="domain" description="N-acetyltransferase" evidence="1">
    <location>
        <begin position="5"/>
        <end position="173"/>
    </location>
</feature>
<gene>
    <name evidence="2" type="ORF">ABID14_000933</name>
</gene>
<name>A0ABV2JC02_9FIRM</name>
<protein>
    <recommendedName>
        <fullName evidence="1">N-acetyltransferase domain-containing protein</fullName>
    </recommendedName>
</protein>
<proteinExistence type="predicted"/>
<dbReference type="InterPro" id="IPR000182">
    <property type="entry name" value="GNAT_dom"/>
</dbReference>
<evidence type="ECO:0000313" key="2">
    <source>
        <dbReference type="EMBL" id="MET3617304.1"/>
    </source>
</evidence>
<keyword evidence="3" id="KW-1185">Reference proteome</keyword>
<evidence type="ECO:0000313" key="3">
    <source>
        <dbReference type="Proteomes" id="UP001549162"/>
    </source>
</evidence>
<dbReference type="RefSeq" id="WP_354367628.1">
    <property type="nucleotide sequence ID" value="NZ_JBEPMA010000004.1"/>
</dbReference>
<dbReference type="PROSITE" id="PS51186">
    <property type="entry name" value="GNAT"/>
    <property type="match status" value="1"/>
</dbReference>
<organism evidence="2 3">
    <name type="scientific">Peptoniphilus olsenii</name>
    <dbReference type="NCBI Taxonomy" id="411570"/>
    <lineage>
        <taxon>Bacteria</taxon>
        <taxon>Bacillati</taxon>
        <taxon>Bacillota</taxon>
        <taxon>Tissierellia</taxon>
        <taxon>Tissierellales</taxon>
        <taxon>Peptoniphilaceae</taxon>
        <taxon>Peptoniphilus</taxon>
    </lineage>
</organism>
<dbReference type="InterPro" id="IPR016181">
    <property type="entry name" value="Acyl_CoA_acyltransferase"/>
</dbReference>
<reference evidence="2 3" key="1">
    <citation type="submission" date="2024-06" db="EMBL/GenBank/DDBJ databases">
        <title>Genomic Encyclopedia of Type Strains, Phase IV (KMG-IV): sequencing the most valuable type-strain genomes for metagenomic binning, comparative biology and taxonomic classification.</title>
        <authorList>
            <person name="Goeker M."/>
        </authorList>
    </citation>
    <scope>NUCLEOTIDE SEQUENCE [LARGE SCALE GENOMIC DNA]</scope>
    <source>
        <strain evidence="2 3">DSM 21460</strain>
    </source>
</reference>
<sequence>MKENLEFRFLSYGDIDDILKLTNEVNSKIQSKHVFSEDSREELHNILNLGGSFLGVFDGDELIAYRSVKLPDDDSNIAKYVKKFDIPFDKVLVNDAVVVREDYRGMQLQNKTREIMIEKFEGSKYTHRMGTVSPMNPPSYKNTIGSGYTVIALEKIYADDENPDGYYRFITHKSDDVEYNFTGRERKIFHEDIDDMRKALDENYYGVSADDDGYILFKEAEVKFLR</sequence>
<dbReference type="EMBL" id="JBEPMA010000004">
    <property type="protein sequence ID" value="MET3617304.1"/>
    <property type="molecule type" value="Genomic_DNA"/>
</dbReference>
<dbReference type="Proteomes" id="UP001549162">
    <property type="component" value="Unassembled WGS sequence"/>
</dbReference>
<dbReference type="SUPFAM" id="SSF55729">
    <property type="entry name" value="Acyl-CoA N-acyltransferases (Nat)"/>
    <property type="match status" value="1"/>
</dbReference>